<dbReference type="Proteomes" id="UP000184543">
    <property type="component" value="Unassembled WGS sequence"/>
</dbReference>
<evidence type="ECO:0000313" key="4">
    <source>
        <dbReference type="Proteomes" id="UP000184543"/>
    </source>
</evidence>
<evidence type="ECO:0000256" key="1">
    <source>
        <dbReference type="SAM" id="Coils"/>
    </source>
</evidence>
<name>A0A1M6JU81_9FLAO</name>
<dbReference type="RefSeq" id="WP_072994443.1">
    <property type="nucleotide sequence ID" value="NZ_FQYU01000005.1"/>
</dbReference>
<reference evidence="4" key="1">
    <citation type="submission" date="2016-11" db="EMBL/GenBank/DDBJ databases">
        <authorList>
            <person name="Varghese N."/>
            <person name="Submissions S."/>
        </authorList>
    </citation>
    <scope>NUCLEOTIDE SEQUENCE [LARGE SCALE GENOMIC DNA]</scope>
    <source>
        <strain evidence="4">DSM 19858</strain>
    </source>
</reference>
<evidence type="ECO:0000256" key="2">
    <source>
        <dbReference type="SAM" id="SignalP"/>
    </source>
</evidence>
<protein>
    <submittedName>
        <fullName evidence="3">Uncharacterized protein</fullName>
    </submittedName>
</protein>
<accession>A0A1M6JU81</accession>
<feature type="signal peptide" evidence="2">
    <location>
        <begin position="1"/>
        <end position="22"/>
    </location>
</feature>
<organism evidence="3 4">
    <name type="scientific">Pseudozobellia thermophila</name>
    <dbReference type="NCBI Taxonomy" id="192903"/>
    <lineage>
        <taxon>Bacteria</taxon>
        <taxon>Pseudomonadati</taxon>
        <taxon>Bacteroidota</taxon>
        <taxon>Flavobacteriia</taxon>
        <taxon>Flavobacteriales</taxon>
        <taxon>Flavobacteriaceae</taxon>
        <taxon>Pseudozobellia</taxon>
    </lineage>
</organism>
<dbReference type="EMBL" id="FQYU01000005">
    <property type="protein sequence ID" value="SHJ50257.1"/>
    <property type="molecule type" value="Genomic_DNA"/>
</dbReference>
<keyword evidence="1" id="KW-0175">Coiled coil</keyword>
<keyword evidence="2" id="KW-0732">Signal</keyword>
<keyword evidence="4" id="KW-1185">Reference proteome</keyword>
<sequence length="1137" mass="117284">MLKHYALPFLLIGLLLTTVTQAQVKIGDDPQTIDPASILELQSSDKVLVITRVDEAQMASIAPSRGALVYNTTAGCVFYYDGVQWINLCEAGSAGNLTADAIVNAESTIVITPTADGANFEVAPGSINSEQIVDGGINGIDIQDGSIGPGKLQDGSVTQDKLSENSVGAYALDNDNINLSDFTNDEGFITGADVVSPDPNNSITPDANGAAFFNAQPLQDGIDNNAAAIAAAVAADGDTDATNELQDITLVGDQLTISGGSTVTIPTADGSDTKIIDGTNTTVSGAGTDISPYAINVTPDGDGDSSNELITSAVLNASNVLVITEGGVDTPVDLSPLAGGGDDNQTAAEVPAAATATNYTPTSADVEGHLEGIDAALATATTPNLSTVLGEGNDAGTEVISNLGDPTAAQDAATKQYVDDEITASKALTDGNILVGDASNEAQEVVMSGDATIDNTGVLTIEDEAVTSDKIANATIQLEDLSDMGATSNGEIIQWDTSANSGAGGWTIANNSGGHSGTAKAIFFANADGTPTTADDNDNPNDDFGLIWDTEGRPVGSNTYGALYVGRKGDSPTPGNYAKVVISERIPNGHVQAGLAYPLQLQNESGQVGSSSGILFAVDRGGSHGKGALVYERQDAWGVGDFHFLQNTDNTGNAIPDIADKAFTIKNNKDIQLYGNLIARNGAGSDGQVLMTNAAGETVWGTGGGGLSAVTVTAGSFTGDGTSGSALDIADNAIGTTELADNAVNADKIADDAVGSAELADNAVTTASINAGAVTSEKIANNTILAEDLSDMGATTNGQVLKWNGTAWAPGTDDTSSTPYTAGDGLSLATNEFSVNVDDTTIGISGTDQLEVKDDGITTAKIKESPTDGQVLTTSGGDVVWADPVNLENNDVILDEERTIDLNGNNLIIDGSGSVGIGTDTPDGKLHVIGIIRTQGIRNSSGTAGVPAYRFTDNGDTGMFLADNSGVLGFSANNIEAMRIDDSQNVGIGPNFDSNPIGARLHVDGNIWADGEVRASGILIPSDSGPVVPDYVFQKYFLGSSDLKEDYSFSSLEEIEAFIKQNHHLPGVTSAVKAKEEGHWNLSESNLQNLEKIEELFLYTIEQEKEIEKLRAENESMAQELESIKKDLEAIKALLNQ</sequence>
<dbReference type="OrthoDB" id="9808953at2"/>
<gene>
    <name evidence="3" type="ORF">SAMN04488513_105153</name>
</gene>
<dbReference type="STRING" id="192903.SAMN04488513_105153"/>
<feature type="chain" id="PRO_5012657976" evidence="2">
    <location>
        <begin position="23"/>
        <end position="1137"/>
    </location>
</feature>
<evidence type="ECO:0000313" key="3">
    <source>
        <dbReference type="EMBL" id="SHJ50257.1"/>
    </source>
</evidence>
<dbReference type="AlphaFoldDB" id="A0A1M6JU81"/>
<proteinExistence type="predicted"/>
<feature type="coiled-coil region" evidence="1">
    <location>
        <begin position="1100"/>
        <end position="1134"/>
    </location>
</feature>